<evidence type="ECO:0008006" key="5">
    <source>
        <dbReference type="Google" id="ProtNLM"/>
    </source>
</evidence>
<keyword evidence="1" id="KW-0521">NADP</keyword>
<dbReference type="InterPro" id="IPR051609">
    <property type="entry name" value="NmrA/Isoflavone_reductase-like"/>
</dbReference>
<dbReference type="GeneID" id="62206348"/>
<evidence type="ECO:0000256" key="1">
    <source>
        <dbReference type="ARBA" id="ARBA00022857"/>
    </source>
</evidence>
<name>A0A8H7EBE8_9PLEO</name>
<dbReference type="SUPFAM" id="SSF51735">
    <property type="entry name" value="NAD(P)-binding Rossmann-fold domains"/>
    <property type="match status" value="1"/>
</dbReference>
<dbReference type="PANTHER" id="PTHR47706">
    <property type="entry name" value="NMRA-LIKE FAMILY PROTEIN"/>
    <property type="match status" value="1"/>
</dbReference>
<gene>
    <name evidence="3" type="ORF">GT037_008123</name>
</gene>
<reference evidence="3" key="2">
    <citation type="submission" date="2020-08" db="EMBL/GenBank/DDBJ databases">
        <title>Draft Genome Sequence of Cumin Blight Pathogen Alternaria burnsii.</title>
        <authorList>
            <person name="Feng Z."/>
        </authorList>
    </citation>
    <scope>NUCLEOTIDE SEQUENCE</scope>
    <source>
        <strain evidence="3">CBS107.38</strain>
    </source>
</reference>
<keyword evidence="4" id="KW-1185">Reference proteome</keyword>
<accession>A0A8H7EBE8</accession>
<organism evidence="3 4">
    <name type="scientific">Alternaria burnsii</name>
    <dbReference type="NCBI Taxonomy" id="1187904"/>
    <lineage>
        <taxon>Eukaryota</taxon>
        <taxon>Fungi</taxon>
        <taxon>Dikarya</taxon>
        <taxon>Ascomycota</taxon>
        <taxon>Pezizomycotina</taxon>
        <taxon>Dothideomycetes</taxon>
        <taxon>Pleosporomycetidae</taxon>
        <taxon>Pleosporales</taxon>
        <taxon>Pleosporineae</taxon>
        <taxon>Pleosporaceae</taxon>
        <taxon>Alternaria</taxon>
        <taxon>Alternaria sect. Alternaria</taxon>
    </lineage>
</organism>
<dbReference type="InterPro" id="IPR036291">
    <property type="entry name" value="NAD(P)-bd_dom_sf"/>
</dbReference>
<keyword evidence="2" id="KW-0560">Oxidoreductase</keyword>
<dbReference type="GO" id="GO:0016491">
    <property type="term" value="F:oxidoreductase activity"/>
    <property type="evidence" value="ECO:0007669"/>
    <property type="project" value="UniProtKB-KW"/>
</dbReference>
<comment type="caution">
    <text evidence="3">The sequence shown here is derived from an EMBL/GenBank/DDBJ whole genome shotgun (WGS) entry which is preliminary data.</text>
</comment>
<protein>
    <recommendedName>
        <fullName evidence="5">NmrA-like domain-containing protein</fullName>
    </recommendedName>
</protein>
<dbReference type="PANTHER" id="PTHR47706:SF1">
    <property type="entry name" value="CIPA-LIKE, PUTATIVE (AFU_ORTHOLOGUE AFUA_1G12460)-RELATED"/>
    <property type="match status" value="1"/>
</dbReference>
<evidence type="ECO:0000313" key="4">
    <source>
        <dbReference type="Proteomes" id="UP000596902"/>
    </source>
</evidence>
<reference evidence="3" key="1">
    <citation type="submission" date="2020-01" db="EMBL/GenBank/DDBJ databases">
        <authorList>
            <person name="Feng Z.H.Z."/>
        </authorList>
    </citation>
    <scope>NUCLEOTIDE SEQUENCE</scope>
    <source>
        <strain evidence="3">CBS107.38</strain>
    </source>
</reference>
<sequence>MSSRTIAVSGGTGKLDRAIVEEPITHGGPKVFILSRKASILSAVMLATDYDNVNSIVKQLETNDVDTVISTLSSTFGTDSEIALTKAADSSTKTARYVPSI</sequence>
<dbReference type="Proteomes" id="UP000596902">
    <property type="component" value="Unassembled WGS sequence"/>
</dbReference>
<dbReference type="RefSeq" id="XP_038783835.1">
    <property type="nucleotide sequence ID" value="XM_038933170.1"/>
</dbReference>
<evidence type="ECO:0000313" key="3">
    <source>
        <dbReference type="EMBL" id="KAF7673508.1"/>
    </source>
</evidence>
<proteinExistence type="predicted"/>
<dbReference type="EMBL" id="JAAABM010000012">
    <property type="protein sequence ID" value="KAF7673508.1"/>
    <property type="molecule type" value="Genomic_DNA"/>
</dbReference>
<dbReference type="AlphaFoldDB" id="A0A8H7EBE8"/>
<dbReference type="Gene3D" id="3.40.50.720">
    <property type="entry name" value="NAD(P)-binding Rossmann-like Domain"/>
    <property type="match status" value="1"/>
</dbReference>
<evidence type="ECO:0000256" key="2">
    <source>
        <dbReference type="ARBA" id="ARBA00023002"/>
    </source>
</evidence>